<dbReference type="Proteomes" id="UP000815325">
    <property type="component" value="Unassembled WGS sequence"/>
</dbReference>
<keyword evidence="2" id="KW-1185">Reference proteome</keyword>
<protein>
    <submittedName>
        <fullName evidence="1">Uncharacterized protein</fullName>
    </submittedName>
</protein>
<name>A0ABQ7H7S3_DUNSA</name>
<proteinExistence type="predicted"/>
<evidence type="ECO:0000313" key="1">
    <source>
        <dbReference type="EMBL" id="KAF5842901.1"/>
    </source>
</evidence>
<accession>A0ABQ7H7S3</accession>
<reference evidence="1" key="1">
    <citation type="submission" date="2017-08" db="EMBL/GenBank/DDBJ databases">
        <authorList>
            <person name="Polle J.E."/>
            <person name="Barry K."/>
            <person name="Cushman J."/>
            <person name="Schmutz J."/>
            <person name="Tran D."/>
            <person name="Hathwaick L.T."/>
            <person name="Yim W.C."/>
            <person name="Jenkins J."/>
            <person name="Mckie-Krisberg Z.M."/>
            <person name="Prochnik S."/>
            <person name="Lindquist E."/>
            <person name="Dockter R.B."/>
            <person name="Adam C."/>
            <person name="Molina H."/>
            <person name="Bunkerborg J."/>
            <person name="Jin E."/>
            <person name="Buchheim M."/>
            <person name="Magnuson J."/>
        </authorList>
    </citation>
    <scope>NUCLEOTIDE SEQUENCE</scope>
    <source>
        <strain evidence="1">CCAP 19/18</strain>
    </source>
</reference>
<dbReference type="EMBL" id="MU069452">
    <property type="protein sequence ID" value="KAF5842901.1"/>
    <property type="molecule type" value="Genomic_DNA"/>
</dbReference>
<comment type="caution">
    <text evidence="1">The sequence shown here is derived from an EMBL/GenBank/DDBJ whole genome shotgun (WGS) entry which is preliminary data.</text>
</comment>
<organism evidence="1 2">
    <name type="scientific">Dunaliella salina</name>
    <name type="common">Green alga</name>
    <name type="synonym">Protococcus salinus</name>
    <dbReference type="NCBI Taxonomy" id="3046"/>
    <lineage>
        <taxon>Eukaryota</taxon>
        <taxon>Viridiplantae</taxon>
        <taxon>Chlorophyta</taxon>
        <taxon>core chlorophytes</taxon>
        <taxon>Chlorophyceae</taxon>
        <taxon>CS clade</taxon>
        <taxon>Chlamydomonadales</taxon>
        <taxon>Dunaliellaceae</taxon>
        <taxon>Dunaliella</taxon>
    </lineage>
</organism>
<sequence>MSSKEAQRALASLLRTATMSLYKHPGQVKVYSKHNAAVASKAPQSPKELFFTQLLKATGMRRPRSLTNR</sequence>
<gene>
    <name evidence="1" type="ORF">DUNSADRAFT_3928</name>
</gene>
<evidence type="ECO:0000313" key="2">
    <source>
        <dbReference type="Proteomes" id="UP000815325"/>
    </source>
</evidence>